<organism evidence="1 2">
    <name type="scientific">Gordonia alkaliphila</name>
    <dbReference type="NCBI Taxonomy" id="1053547"/>
    <lineage>
        <taxon>Bacteria</taxon>
        <taxon>Bacillati</taxon>
        <taxon>Actinomycetota</taxon>
        <taxon>Actinomycetes</taxon>
        <taxon>Mycobacteriales</taxon>
        <taxon>Gordoniaceae</taxon>
        <taxon>Gordonia</taxon>
    </lineage>
</organism>
<evidence type="ECO:0000313" key="2">
    <source>
        <dbReference type="Proteomes" id="UP001500822"/>
    </source>
</evidence>
<proteinExistence type="predicted"/>
<name>A0ABP8Z4T5_9ACTN</name>
<dbReference type="InterPro" id="IPR043755">
    <property type="entry name" value="DUF5701"/>
</dbReference>
<keyword evidence="2" id="KW-1185">Reference proteome</keyword>
<sequence length="228" mass="23943">MTDRPVLPPVLEQARRLVALGVAERAGFDGDDFLARAAALAGPEDDERLLVVDPTLAPPSALAPLMRLPAHDVDGAKEGFVVVDMTDVDRFAPLPEVSVPTGPLYVVTGLDRGDDYANRTPNETLPELLAAGRTPLLLHEAITWALQTPQVVAPNRCYMAIGSRIRKADGTLDARTPAVWISAGTGRDGAARKGAPKVGWCWAGNRHTWLGIASAQGRAGGSAASSAG</sequence>
<dbReference type="Proteomes" id="UP001500822">
    <property type="component" value="Unassembled WGS sequence"/>
</dbReference>
<dbReference type="RefSeq" id="WP_246991294.1">
    <property type="nucleotide sequence ID" value="NZ_BAABIE010000005.1"/>
</dbReference>
<accession>A0ABP8Z4T5</accession>
<dbReference type="EMBL" id="BAABIE010000005">
    <property type="protein sequence ID" value="GAA4745991.1"/>
    <property type="molecule type" value="Genomic_DNA"/>
</dbReference>
<gene>
    <name evidence="1" type="ORF">GCM10023217_14300</name>
</gene>
<dbReference type="Pfam" id="PF18959">
    <property type="entry name" value="DUF5701"/>
    <property type="match status" value="1"/>
</dbReference>
<evidence type="ECO:0000313" key="1">
    <source>
        <dbReference type="EMBL" id="GAA4745991.1"/>
    </source>
</evidence>
<protein>
    <submittedName>
        <fullName evidence="1">DUF5701 family protein</fullName>
    </submittedName>
</protein>
<comment type="caution">
    <text evidence="1">The sequence shown here is derived from an EMBL/GenBank/DDBJ whole genome shotgun (WGS) entry which is preliminary data.</text>
</comment>
<reference evidence="2" key="1">
    <citation type="journal article" date="2019" name="Int. J. Syst. Evol. Microbiol.">
        <title>The Global Catalogue of Microorganisms (GCM) 10K type strain sequencing project: providing services to taxonomists for standard genome sequencing and annotation.</title>
        <authorList>
            <consortium name="The Broad Institute Genomics Platform"/>
            <consortium name="The Broad Institute Genome Sequencing Center for Infectious Disease"/>
            <person name="Wu L."/>
            <person name="Ma J."/>
        </authorList>
    </citation>
    <scope>NUCLEOTIDE SEQUENCE [LARGE SCALE GENOMIC DNA]</scope>
    <source>
        <strain evidence="2">JCM 18077</strain>
    </source>
</reference>